<comment type="caution">
    <text evidence="12">The sequence shown here is derived from an EMBL/GenBank/DDBJ whole genome shotgun (WGS) entry which is preliminary data.</text>
</comment>
<dbReference type="HAMAP" id="MF_00772">
    <property type="entry name" value="OGT"/>
    <property type="match status" value="1"/>
</dbReference>
<dbReference type="GO" id="GO:0006307">
    <property type="term" value="P:DNA alkylation repair"/>
    <property type="evidence" value="ECO:0007669"/>
    <property type="project" value="UniProtKB-UniRule"/>
</dbReference>
<dbReference type="InterPro" id="IPR036388">
    <property type="entry name" value="WH-like_DNA-bd_sf"/>
</dbReference>
<evidence type="ECO:0000259" key="11">
    <source>
        <dbReference type="Pfam" id="PF02870"/>
    </source>
</evidence>
<dbReference type="OrthoDB" id="9811249at2"/>
<dbReference type="EC" id="2.1.1.63" evidence="9"/>
<feature type="domain" description="Methylguanine DNA methyltransferase ribonuclease-like" evidence="11">
    <location>
        <begin position="1"/>
        <end position="70"/>
    </location>
</feature>
<dbReference type="InterPro" id="IPR014048">
    <property type="entry name" value="MethylDNA_cys_MeTrfase_DNA-bd"/>
</dbReference>
<proteinExistence type="inferred from homology"/>
<dbReference type="EMBL" id="NSKB01000005">
    <property type="protein sequence ID" value="PAU76228.1"/>
    <property type="molecule type" value="Genomic_DNA"/>
</dbReference>
<feature type="domain" description="Methylated-DNA-[protein]-cysteine S-methyltransferase DNA binding" evidence="10">
    <location>
        <begin position="75"/>
        <end position="153"/>
    </location>
</feature>
<dbReference type="PANTHER" id="PTHR10815">
    <property type="entry name" value="METHYLATED-DNA--PROTEIN-CYSTEINE METHYLTRANSFERASE"/>
    <property type="match status" value="1"/>
</dbReference>
<evidence type="ECO:0000256" key="6">
    <source>
        <dbReference type="ARBA" id="ARBA00022763"/>
    </source>
</evidence>
<reference evidence="12 13" key="1">
    <citation type="submission" date="2017-08" db="EMBL/GenBank/DDBJ databases">
        <title>Halomonas alkalisoli sp. nov., isolated from saline alkaline soil.</title>
        <authorList>
            <person name="Wang D."/>
            <person name="Zhang G."/>
        </authorList>
    </citation>
    <scope>NUCLEOTIDE SEQUENCE [LARGE SCALE GENOMIC DNA]</scope>
    <source>
        <strain evidence="12 13">WRN001</strain>
    </source>
</reference>
<feature type="active site" description="Nucleophile; methyl group acceptor" evidence="9">
    <location>
        <position position="126"/>
    </location>
</feature>
<accession>A0A2A2EUA1</accession>
<comment type="catalytic activity">
    <reaction evidence="1 9">
        <text>a 4-O-methyl-thymidine in DNA + L-cysteinyl-[protein] = a thymidine in DNA + S-methyl-L-cysteinyl-[protein]</text>
        <dbReference type="Rhea" id="RHEA:53428"/>
        <dbReference type="Rhea" id="RHEA-COMP:10131"/>
        <dbReference type="Rhea" id="RHEA-COMP:10132"/>
        <dbReference type="Rhea" id="RHEA-COMP:13555"/>
        <dbReference type="Rhea" id="RHEA-COMP:13556"/>
        <dbReference type="ChEBI" id="CHEBI:29950"/>
        <dbReference type="ChEBI" id="CHEBI:82612"/>
        <dbReference type="ChEBI" id="CHEBI:137386"/>
        <dbReference type="ChEBI" id="CHEBI:137387"/>
        <dbReference type="EC" id="2.1.1.63"/>
    </reaction>
</comment>
<keyword evidence="13" id="KW-1185">Reference proteome</keyword>
<comment type="miscellaneous">
    <text evidence="9">This enzyme catalyzes only one turnover and therefore is not strictly catalytic. According to one definition, an enzyme is a biocatalyst that acts repeatedly and over many reaction cycles.</text>
</comment>
<evidence type="ECO:0000256" key="1">
    <source>
        <dbReference type="ARBA" id="ARBA00001286"/>
    </source>
</evidence>
<evidence type="ECO:0000313" key="13">
    <source>
        <dbReference type="Proteomes" id="UP000217771"/>
    </source>
</evidence>
<gene>
    <name evidence="12" type="ORF">CK498_15245</name>
</gene>
<dbReference type="SUPFAM" id="SSF53155">
    <property type="entry name" value="Methylated DNA-protein cysteine methyltransferase domain"/>
    <property type="match status" value="1"/>
</dbReference>
<dbReference type="Gene3D" id="1.10.10.10">
    <property type="entry name" value="Winged helix-like DNA-binding domain superfamily/Winged helix DNA-binding domain"/>
    <property type="match status" value="1"/>
</dbReference>
<dbReference type="InterPro" id="IPR008332">
    <property type="entry name" value="MethylG_MeTrfase_N"/>
</dbReference>
<evidence type="ECO:0000256" key="8">
    <source>
        <dbReference type="ARBA" id="ARBA00049348"/>
    </source>
</evidence>
<dbReference type="InterPro" id="IPR001497">
    <property type="entry name" value="MethylDNA_cys_MeTrfase_AS"/>
</dbReference>
<keyword evidence="5 9" id="KW-0808">Transferase</keyword>
<dbReference type="FunFam" id="1.10.10.10:FF:000214">
    <property type="entry name" value="Methylated-DNA--protein-cysteine methyltransferase"/>
    <property type="match status" value="1"/>
</dbReference>
<dbReference type="GO" id="GO:0003908">
    <property type="term" value="F:methylated-DNA-[protein]-cysteine S-methyltransferase activity"/>
    <property type="evidence" value="ECO:0007669"/>
    <property type="project" value="UniProtKB-UniRule"/>
</dbReference>
<evidence type="ECO:0000313" key="12">
    <source>
        <dbReference type="EMBL" id="PAU76228.1"/>
    </source>
</evidence>
<dbReference type="Pfam" id="PF01035">
    <property type="entry name" value="DNA_binding_1"/>
    <property type="match status" value="1"/>
</dbReference>
<dbReference type="GO" id="GO:0032259">
    <property type="term" value="P:methylation"/>
    <property type="evidence" value="ECO:0007669"/>
    <property type="project" value="UniProtKB-KW"/>
</dbReference>
<sequence>MRYTQFASPFGEILLAGDRHGLTHLVLLDGEASLEVGDDWQRDDAGFATARDQVLAYLDGRRRSFSLELAPQGSDFQRQVWAALLRIPYGATRTYGELAKRLGREGAARAIGAANGANPLPLLIPCHRVVAADGLGSYSGGEALKARLLALESSRQ</sequence>
<comment type="similarity">
    <text evidence="2 9">Belongs to the MGMT family.</text>
</comment>
<evidence type="ECO:0000256" key="5">
    <source>
        <dbReference type="ARBA" id="ARBA00022679"/>
    </source>
</evidence>
<dbReference type="Gene3D" id="3.30.160.70">
    <property type="entry name" value="Methylated DNA-protein cysteine methyltransferase domain"/>
    <property type="match status" value="1"/>
</dbReference>
<comment type="subcellular location">
    <subcellularLocation>
        <location evidence="9">Cytoplasm</location>
    </subcellularLocation>
</comment>
<evidence type="ECO:0000256" key="2">
    <source>
        <dbReference type="ARBA" id="ARBA00008711"/>
    </source>
</evidence>
<evidence type="ECO:0000256" key="3">
    <source>
        <dbReference type="ARBA" id="ARBA00022490"/>
    </source>
</evidence>
<evidence type="ECO:0000259" key="10">
    <source>
        <dbReference type="Pfam" id="PF01035"/>
    </source>
</evidence>
<dbReference type="Proteomes" id="UP000217771">
    <property type="component" value="Unassembled WGS sequence"/>
</dbReference>
<dbReference type="PANTHER" id="PTHR10815:SF5">
    <property type="entry name" value="METHYLATED-DNA--PROTEIN-CYSTEINE METHYLTRANSFERASE"/>
    <property type="match status" value="1"/>
</dbReference>
<protein>
    <recommendedName>
        <fullName evidence="9">Methylated-DNA--protein-cysteine methyltransferase</fullName>
        <ecNumber evidence="9">2.1.1.63</ecNumber>
    </recommendedName>
    <alternativeName>
        <fullName evidence="9">6-O-methylguanine-DNA methyltransferase</fullName>
        <shortName evidence="9">MGMT</shortName>
    </alternativeName>
    <alternativeName>
        <fullName evidence="9">O-6-methylguanine-DNA-alkyltransferase</fullName>
    </alternativeName>
</protein>
<dbReference type="AlphaFoldDB" id="A0A2A2EUA1"/>
<keyword evidence="3 9" id="KW-0963">Cytoplasm</keyword>
<organism evidence="12 13">
    <name type="scientific">Halomonas salipaludis</name>
    <dbReference type="NCBI Taxonomy" id="2032625"/>
    <lineage>
        <taxon>Bacteria</taxon>
        <taxon>Pseudomonadati</taxon>
        <taxon>Pseudomonadota</taxon>
        <taxon>Gammaproteobacteria</taxon>
        <taxon>Oceanospirillales</taxon>
        <taxon>Halomonadaceae</taxon>
        <taxon>Halomonas</taxon>
    </lineage>
</organism>
<evidence type="ECO:0000256" key="4">
    <source>
        <dbReference type="ARBA" id="ARBA00022603"/>
    </source>
</evidence>
<dbReference type="CDD" id="cd06445">
    <property type="entry name" value="ATase"/>
    <property type="match status" value="1"/>
</dbReference>
<dbReference type="NCBIfam" id="TIGR00589">
    <property type="entry name" value="ogt"/>
    <property type="match status" value="1"/>
</dbReference>
<comment type="catalytic activity">
    <reaction evidence="8 9">
        <text>a 6-O-methyl-2'-deoxyguanosine in DNA + L-cysteinyl-[protein] = S-methyl-L-cysteinyl-[protein] + a 2'-deoxyguanosine in DNA</text>
        <dbReference type="Rhea" id="RHEA:24000"/>
        <dbReference type="Rhea" id="RHEA-COMP:10131"/>
        <dbReference type="Rhea" id="RHEA-COMP:10132"/>
        <dbReference type="Rhea" id="RHEA-COMP:11367"/>
        <dbReference type="Rhea" id="RHEA-COMP:11368"/>
        <dbReference type="ChEBI" id="CHEBI:29950"/>
        <dbReference type="ChEBI" id="CHEBI:82612"/>
        <dbReference type="ChEBI" id="CHEBI:85445"/>
        <dbReference type="ChEBI" id="CHEBI:85448"/>
        <dbReference type="EC" id="2.1.1.63"/>
    </reaction>
</comment>
<keyword evidence="4 9" id="KW-0489">Methyltransferase</keyword>
<dbReference type="InterPro" id="IPR023546">
    <property type="entry name" value="MGMT"/>
</dbReference>
<dbReference type="InterPro" id="IPR036631">
    <property type="entry name" value="MGMT_N_sf"/>
</dbReference>
<evidence type="ECO:0000256" key="9">
    <source>
        <dbReference type="HAMAP-Rule" id="MF_00772"/>
    </source>
</evidence>
<dbReference type="InterPro" id="IPR036217">
    <property type="entry name" value="MethylDNA_cys_MeTrfase_DNAb"/>
</dbReference>
<evidence type="ECO:0000256" key="7">
    <source>
        <dbReference type="ARBA" id="ARBA00023204"/>
    </source>
</evidence>
<name>A0A2A2EUA1_9GAMM</name>
<comment type="function">
    <text evidence="9">Involved in the cellular defense against the biological effects of O6-methylguanine (O6-MeG) and O4-methylthymine (O4-MeT) in DNA. Repairs the methylated nucleobase in DNA by stoichiometrically transferring the methyl group to a cysteine residue in the enzyme. This is a suicide reaction: the enzyme is irreversibly inactivated.</text>
</comment>
<keyword evidence="7 9" id="KW-0234">DNA repair</keyword>
<dbReference type="SUPFAM" id="SSF46767">
    <property type="entry name" value="Methylated DNA-protein cysteine methyltransferase, C-terminal domain"/>
    <property type="match status" value="1"/>
</dbReference>
<keyword evidence="6 9" id="KW-0227">DNA damage</keyword>
<dbReference type="GO" id="GO:0005737">
    <property type="term" value="C:cytoplasm"/>
    <property type="evidence" value="ECO:0007669"/>
    <property type="project" value="UniProtKB-SubCell"/>
</dbReference>
<dbReference type="Pfam" id="PF02870">
    <property type="entry name" value="Methyltransf_1N"/>
    <property type="match status" value="1"/>
</dbReference>
<dbReference type="PROSITE" id="PS00374">
    <property type="entry name" value="MGMT"/>
    <property type="match status" value="1"/>
</dbReference>
<dbReference type="RefSeq" id="WP_095621698.1">
    <property type="nucleotide sequence ID" value="NZ_NSKB01000005.1"/>
</dbReference>